<dbReference type="SMART" id="SM00320">
    <property type="entry name" value="WD40"/>
    <property type="match status" value="10"/>
</dbReference>
<keyword evidence="2" id="KW-0963">Cytoplasm</keyword>
<dbReference type="InterPro" id="IPR036322">
    <property type="entry name" value="WD40_repeat_dom_sf"/>
</dbReference>
<feature type="repeat" description="WD" evidence="7">
    <location>
        <begin position="256"/>
        <end position="287"/>
    </location>
</feature>
<keyword evidence="5" id="KW-0677">Repeat</keyword>
<evidence type="ECO:0000313" key="9">
    <source>
        <dbReference type="EnsemblPlants" id="AUR62011731-RA:cds"/>
    </source>
</evidence>
<dbReference type="Pfam" id="PF00400">
    <property type="entry name" value="WD40"/>
    <property type="match status" value="4"/>
</dbReference>
<dbReference type="GO" id="GO:0005737">
    <property type="term" value="C:cytoplasm"/>
    <property type="evidence" value="ECO:0007669"/>
    <property type="project" value="UniProtKB-SubCell"/>
</dbReference>
<dbReference type="EnsemblPlants" id="AUR62011731-RA">
    <property type="protein sequence ID" value="AUR62011731-RA:cds"/>
    <property type="gene ID" value="AUR62011731"/>
</dbReference>
<reference evidence="9" key="2">
    <citation type="submission" date="2021-03" db="UniProtKB">
        <authorList>
            <consortium name="EnsemblPlants"/>
        </authorList>
    </citation>
    <scope>IDENTIFICATION</scope>
</reference>
<evidence type="ECO:0000313" key="10">
    <source>
        <dbReference type="Proteomes" id="UP000596660"/>
    </source>
</evidence>
<comment type="similarity">
    <text evidence="6">Belongs to the WD repeat WDR6 family.</text>
</comment>
<keyword evidence="4" id="KW-0819">tRNA processing</keyword>
<evidence type="ECO:0000256" key="2">
    <source>
        <dbReference type="ARBA" id="ARBA00022490"/>
    </source>
</evidence>
<dbReference type="PROSITE" id="PS50082">
    <property type="entry name" value="WD_REPEATS_2"/>
    <property type="match status" value="2"/>
</dbReference>
<dbReference type="OrthoDB" id="5594999at2759"/>
<dbReference type="KEGG" id="cqi:110734215"/>
<dbReference type="SUPFAM" id="SSF50978">
    <property type="entry name" value="WD40 repeat-like"/>
    <property type="match status" value="3"/>
</dbReference>
<feature type="repeat" description="WD" evidence="7">
    <location>
        <begin position="1074"/>
        <end position="1088"/>
    </location>
</feature>
<evidence type="ECO:0000256" key="3">
    <source>
        <dbReference type="ARBA" id="ARBA00022574"/>
    </source>
</evidence>
<accession>A0A803LEX5</accession>
<dbReference type="GeneID" id="110734215"/>
<dbReference type="GO" id="GO:0030488">
    <property type="term" value="P:tRNA methylation"/>
    <property type="evidence" value="ECO:0007669"/>
    <property type="project" value="TreeGrafter"/>
</dbReference>
<protein>
    <recommendedName>
        <fullName evidence="11">WD repeat-containing protein 6</fullName>
    </recommendedName>
</protein>
<evidence type="ECO:0000256" key="5">
    <source>
        <dbReference type="ARBA" id="ARBA00022737"/>
    </source>
</evidence>
<dbReference type="Proteomes" id="UP000596660">
    <property type="component" value="Unplaced"/>
</dbReference>
<evidence type="ECO:0000256" key="1">
    <source>
        <dbReference type="ARBA" id="ARBA00004496"/>
    </source>
</evidence>
<dbReference type="InterPro" id="IPR001680">
    <property type="entry name" value="WD40_rpt"/>
</dbReference>
<comment type="subcellular location">
    <subcellularLocation>
        <location evidence="1">Cytoplasm</location>
    </subcellularLocation>
</comment>
<dbReference type="RefSeq" id="XP_021769965.1">
    <property type="nucleotide sequence ID" value="XM_021914273.1"/>
</dbReference>
<organism evidence="9 10">
    <name type="scientific">Chenopodium quinoa</name>
    <name type="common">Quinoa</name>
    <dbReference type="NCBI Taxonomy" id="63459"/>
    <lineage>
        <taxon>Eukaryota</taxon>
        <taxon>Viridiplantae</taxon>
        <taxon>Streptophyta</taxon>
        <taxon>Embryophyta</taxon>
        <taxon>Tracheophyta</taxon>
        <taxon>Spermatophyta</taxon>
        <taxon>Magnoliopsida</taxon>
        <taxon>eudicotyledons</taxon>
        <taxon>Gunneridae</taxon>
        <taxon>Pentapetalae</taxon>
        <taxon>Caryophyllales</taxon>
        <taxon>Chenopodiaceae</taxon>
        <taxon>Chenopodioideae</taxon>
        <taxon>Atripliceae</taxon>
        <taxon>Chenopodium</taxon>
    </lineage>
</organism>
<name>A0A803LEX5_CHEQI</name>
<dbReference type="OMA" id="SGNKYMA"/>
<feature type="region of interest" description="Disordered" evidence="8">
    <location>
        <begin position="948"/>
        <end position="970"/>
    </location>
</feature>
<evidence type="ECO:0000256" key="6">
    <source>
        <dbReference type="ARBA" id="ARBA00038255"/>
    </source>
</evidence>
<dbReference type="Gene3D" id="2.130.10.10">
    <property type="entry name" value="YVTN repeat-like/Quinoprotein amine dehydrogenase"/>
    <property type="match status" value="4"/>
</dbReference>
<dbReference type="InterPro" id="IPR051973">
    <property type="entry name" value="tRNA_Anticodon_Mtase-Reg"/>
</dbReference>
<dbReference type="PANTHER" id="PTHR14344">
    <property type="entry name" value="WD REPEAT PROTEIN"/>
    <property type="match status" value="1"/>
</dbReference>
<evidence type="ECO:0000256" key="8">
    <source>
        <dbReference type="SAM" id="MobiDB-lite"/>
    </source>
</evidence>
<keyword evidence="10" id="KW-1185">Reference proteome</keyword>
<dbReference type="Gramene" id="AUR62011731-RA">
    <property type="protein sequence ID" value="AUR62011731-RA:cds"/>
    <property type="gene ID" value="AUR62011731"/>
</dbReference>
<evidence type="ECO:0008006" key="11">
    <source>
        <dbReference type="Google" id="ProtNLM"/>
    </source>
</evidence>
<evidence type="ECO:0000256" key="4">
    <source>
        <dbReference type="ARBA" id="ARBA00022694"/>
    </source>
</evidence>
<dbReference type="RefSeq" id="XP_021769966.1">
    <property type="nucleotide sequence ID" value="XM_021914274.1"/>
</dbReference>
<evidence type="ECO:0000256" key="7">
    <source>
        <dbReference type="PROSITE-ProRule" id="PRU00221"/>
    </source>
</evidence>
<dbReference type="PROSITE" id="PS50294">
    <property type="entry name" value="WD_REPEATS_REGION"/>
    <property type="match status" value="1"/>
</dbReference>
<proteinExistence type="inferred from homology"/>
<dbReference type="PANTHER" id="PTHR14344:SF3">
    <property type="entry name" value="WD REPEAT-CONTAINING PROTEIN 6"/>
    <property type="match status" value="1"/>
</dbReference>
<dbReference type="InterPro" id="IPR015943">
    <property type="entry name" value="WD40/YVTN_repeat-like_dom_sf"/>
</dbReference>
<sequence>MGDGDKELRVVDGGQYLGEISALCFLHVPSHFSSLPYLLAGSGSQIILFDVNLGRQIKSFCVFEGVRVHGIASMLMNCKDNALSQSVTFKVVISGERRVKLYSLHLQLGSKSLDKSDVSIDLTFIQLLPRFTHWVLDFCFLKDGLSSSEEGCHYLAVGCNDNSVHIWDVLTPQLIFEVICPERCLLYSMKFWGHDFRALLIASGTIFNEIVVWKLVRQHRTQPPTNAGQDLVVMSLSEANCPLDCFYYKVEIISKLAGHQGSIFCLSWSSDGSKLVSVSDDRSARIWITTAEMNMTDDLTKLHGHYLAGPGLFGHGARIWDCYISDSFIVTAGEDCSCRVWGLDGKELRVIKEHIGRGIWRCIYDPDTSLLVTAGFDSAIKVHCLHSSLSAFSGEFIKEVKERKEEVFRLCIPNSSGHSVLMDSKSEYVRCLKFARKNMIYVATNHGYVYHANLSESGSVHWTELIKITEEIPVICMDLLSQNLSEPSFKVEDWIAVGDGRGTMKVIKVIFSDGTPQVAVRISWSAEKERQLLGVYWCKSIGCGFIFTSNPRGFVRLWRLSDSLSHDVVKSFDACLVAEFISPFGARIMCLDASFEEEVLVCGDLRGNLVLFPLSKRILLDSSILFIEKTPSTYFKGAHGISTVCSISLVRLTTGLVEVCSTGGDGCICYLEYNRDQPTVEFVGMRHIKELSLVQSVSAHYSLDDSENISYAVGFSSTDFLIWNLLSETKVLQAKCGGWRRPHSYYLGQTPEICSGFAYVKDEIIYVHRYWVPDGENKIFLRNLHLQFHGREIHSLCFIPEDVQCATPKISWVATGCEDGTVRLTRYNHGTSNWAMSNLLGEHVGGSAVRSLCFVSNLHSAEAKVVEGTNGTGGTINSLGNCEIPCLLISVGAKRVLTSWLLRKRQKIEGDTSVDGLVNEYGSHKSSPIDMPSVSFKWLSSDMPVKSVRTKKKAQNSGNLPRPSDEVSSSDSVSASMEMELMQHGDSHDNDWRYLAVTAFLVNVANSRFTVCFVVVACSDATLMLRALVLPYRYWFDVASLAPLSSPVLALQHAVAPLCQLYQGKMVTKNIYIIISGSTDGSIAFWDVTKSIEAFMQRVSSLHMKNSIDFQKRPRTGRGSQGGRWWKSVDAALNAKEKPTESMALKDNIVSSDKAVVDELPEAMVLKGENKSSEHIEITSSKSGESFEDSCERLFEIKPLHILRSIHQSGVNCLHLCCQNLGNSMAYNIVSGGDDQALSYLQFVVDPSSSRSKLGHIGKEGDTISKLGSPEHTIQYDSNQSYSIKFLYQNKAIAAHSSAVKGVWTDGIWIFSTGLDQRVRCWNIQEHGNLAEHCHFITSVPEPEALDVTACGGNCYQVVVAGRGMQMIEFSLNDCTAP</sequence>
<gene>
    <name evidence="9" type="primary">LOC110734215</name>
</gene>
<keyword evidence="3 7" id="KW-0853">WD repeat</keyword>
<reference evidence="9" key="1">
    <citation type="journal article" date="2017" name="Nature">
        <title>The genome of Chenopodium quinoa.</title>
        <authorList>
            <person name="Jarvis D.E."/>
            <person name="Ho Y.S."/>
            <person name="Lightfoot D.J."/>
            <person name="Schmoeckel S.M."/>
            <person name="Li B."/>
            <person name="Borm T.J.A."/>
            <person name="Ohyanagi H."/>
            <person name="Mineta K."/>
            <person name="Michell C.T."/>
            <person name="Saber N."/>
            <person name="Kharbatia N.M."/>
            <person name="Rupper R.R."/>
            <person name="Sharp A.R."/>
            <person name="Dally N."/>
            <person name="Boughton B.A."/>
            <person name="Woo Y.H."/>
            <person name="Gao G."/>
            <person name="Schijlen E.G.W.M."/>
            <person name="Guo X."/>
            <person name="Momin A.A."/>
            <person name="Negrao S."/>
            <person name="Al-Babili S."/>
            <person name="Gehring C."/>
            <person name="Roessner U."/>
            <person name="Jung C."/>
            <person name="Murphy K."/>
            <person name="Arold S.T."/>
            <person name="Gojobori T."/>
            <person name="van der Linden C.G."/>
            <person name="van Loo E.N."/>
            <person name="Jellen E.N."/>
            <person name="Maughan P.J."/>
            <person name="Tester M."/>
        </authorList>
    </citation>
    <scope>NUCLEOTIDE SEQUENCE [LARGE SCALE GENOMIC DNA]</scope>
    <source>
        <strain evidence="9">cv. PI 614886</strain>
    </source>
</reference>